<evidence type="ECO:0000313" key="2">
    <source>
        <dbReference type="EMBL" id="MPC61180.1"/>
    </source>
</evidence>
<reference evidence="2 3" key="1">
    <citation type="submission" date="2019-05" db="EMBL/GenBank/DDBJ databases">
        <title>Another draft genome of Portunus trituberculatus and its Hox gene families provides insights of decapod evolution.</title>
        <authorList>
            <person name="Jeong J.-H."/>
            <person name="Song I."/>
            <person name="Kim S."/>
            <person name="Choi T."/>
            <person name="Kim D."/>
            <person name="Ryu S."/>
            <person name="Kim W."/>
        </authorList>
    </citation>
    <scope>NUCLEOTIDE SEQUENCE [LARGE SCALE GENOMIC DNA]</scope>
    <source>
        <tissue evidence="2">Muscle</tissue>
    </source>
</reference>
<name>A0A5B7GLY9_PORTR</name>
<dbReference type="AlphaFoldDB" id="A0A5B7GLY9"/>
<evidence type="ECO:0000313" key="3">
    <source>
        <dbReference type="Proteomes" id="UP000324222"/>
    </source>
</evidence>
<proteinExistence type="predicted"/>
<dbReference type="EMBL" id="VSRR010018277">
    <property type="protein sequence ID" value="MPC61180.1"/>
    <property type="molecule type" value="Genomic_DNA"/>
</dbReference>
<organism evidence="2 3">
    <name type="scientific">Portunus trituberculatus</name>
    <name type="common">Swimming crab</name>
    <name type="synonym">Neptunus trituberculatus</name>
    <dbReference type="NCBI Taxonomy" id="210409"/>
    <lineage>
        <taxon>Eukaryota</taxon>
        <taxon>Metazoa</taxon>
        <taxon>Ecdysozoa</taxon>
        <taxon>Arthropoda</taxon>
        <taxon>Crustacea</taxon>
        <taxon>Multicrustacea</taxon>
        <taxon>Malacostraca</taxon>
        <taxon>Eumalacostraca</taxon>
        <taxon>Eucarida</taxon>
        <taxon>Decapoda</taxon>
        <taxon>Pleocyemata</taxon>
        <taxon>Brachyura</taxon>
        <taxon>Eubrachyura</taxon>
        <taxon>Portunoidea</taxon>
        <taxon>Portunidae</taxon>
        <taxon>Portuninae</taxon>
        <taxon>Portunus</taxon>
    </lineage>
</organism>
<evidence type="ECO:0000256" key="1">
    <source>
        <dbReference type="SAM" id="MobiDB-lite"/>
    </source>
</evidence>
<dbReference type="Proteomes" id="UP000324222">
    <property type="component" value="Unassembled WGS sequence"/>
</dbReference>
<feature type="region of interest" description="Disordered" evidence="1">
    <location>
        <begin position="49"/>
        <end position="108"/>
    </location>
</feature>
<feature type="compositionally biased region" description="Basic residues" evidence="1">
    <location>
        <begin position="79"/>
        <end position="92"/>
    </location>
</feature>
<sequence length="157" mass="17630">MLKVTEEKDLTEERDEERLLLTRYRVYTGGGNGQAAQWMLAGHVWRCSGGGGSRKEGRQAGRQTGRQAGRQAGSQVGRWRTRQHKRTTKLIHQHTPPPLTSAAKPFKETNPWLRPAPGEAAPCRRPAARDDPTTCLPPPLLLPPHLHFLSDNWVMSR</sequence>
<protein>
    <submittedName>
        <fullName evidence="2">Uncharacterized protein</fullName>
    </submittedName>
</protein>
<accession>A0A5B7GLY9</accession>
<gene>
    <name evidence="2" type="ORF">E2C01_055244</name>
</gene>
<keyword evidence="3" id="KW-1185">Reference proteome</keyword>
<comment type="caution">
    <text evidence="2">The sequence shown here is derived from an EMBL/GenBank/DDBJ whole genome shotgun (WGS) entry which is preliminary data.</text>
</comment>